<keyword evidence="2" id="KW-1185">Reference proteome</keyword>
<dbReference type="KEGG" id="pya:PYCH_01770"/>
<dbReference type="STRING" id="529709.PYCH_01770"/>
<proteinExistence type="predicted"/>
<dbReference type="RefSeq" id="WP_013904944.1">
    <property type="nucleotide sequence ID" value="NC_015680.1"/>
</dbReference>
<organism evidence="1 2">
    <name type="scientific">Pyrococcus yayanosii (strain CH1 / JCM 16557)</name>
    <dbReference type="NCBI Taxonomy" id="529709"/>
    <lineage>
        <taxon>Archaea</taxon>
        <taxon>Methanobacteriati</taxon>
        <taxon>Methanobacteriota</taxon>
        <taxon>Thermococci</taxon>
        <taxon>Thermococcales</taxon>
        <taxon>Thermococcaceae</taxon>
        <taxon>Pyrococcus</taxon>
    </lineage>
</organism>
<protein>
    <submittedName>
        <fullName evidence="1">Uncharacterized protein</fullName>
    </submittedName>
</protein>
<evidence type="ECO:0000313" key="1">
    <source>
        <dbReference type="EMBL" id="AEH23886.1"/>
    </source>
</evidence>
<dbReference type="EMBL" id="CP002779">
    <property type="protein sequence ID" value="AEH23886.1"/>
    <property type="molecule type" value="Genomic_DNA"/>
</dbReference>
<dbReference type="GeneID" id="10836758"/>
<name>F8AFY0_PYRYC</name>
<evidence type="ECO:0000313" key="2">
    <source>
        <dbReference type="Proteomes" id="UP000008386"/>
    </source>
</evidence>
<dbReference type="OrthoDB" id="85243at2157"/>
<sequence>MEDEESNSFWLMRLFKKKPEAEVLEQEITDDAYEELKSLLMRAKPEVRGEDIVLRLPKAEVILSRGKLRVKASNRKEAEKVLRNLHHYSQPPGLWPAYGLSYSIKKEIRTKAS</sequence>
<dbReference type="eggNOG" id="arCOG05742">
    <property type="taxonomic scope" value="Archaea"/>
</dbReference>
<dbReference type="Proteomes" id="UP000008386">
    <property type="component" value="Chromosome"/>
</dbReference>
<dbReference type="HOGENOM" id="CLU_2165360_0_0_2"/>
<reference evidence="1 2" key="1">
    <citation type="journal article" date="2011" name="J. Bacteriol.">
        <title>Complete genome sequence of the obligate piezophilic hyperthermophilic archaeon Pyrococcus yayanosii CH1.</title>
        <authorList>
            <person name="Jun X."/>
            <person name="Lupeng L."/>
            <person name="Minjuan X."/>
            <person name="Oger P."/>
            <person name="Fengping W."/>
            <person name="Jebbar M."/>
            <person name="Xiang X."/>
        </authorList>
    </citation>
    <scope>NUCLEOTIDE SEQUENCE [LARGE SCALE GENOMIC DNA]</scope>
    <source>
        <strain evidence="2">CH1 / JCM 16557</strain>
    </source>
</reference>
<accession>F8AFY0</accession>
<dbReference type="AlphaFoldDB" id="F8AFY0"/>
<gene>
    <name evidence="1" type="ordered locus">PYCH_01770</name>
</gene>